<dbReference type="Gene3D" id="3.40.50.300">
    <property type="entry name" value="P-loop containing nucleotide triphosphate hydrolases"/>
    <property type="match status" value="1"/>
</dbReference>
<keyword evidence="6" id="KW-1185">Reference proteome</keyword>
<evidence type="ECO:0000256" key="1">
    <source>
        <dbReference type="ARBA" id="ARBA00005771"/>
    </source>
</evidence>
<feature type="non-terminal residue" evidence="5">
    <location>
        <position position="1"/>
    </location>
</feature>
<evidence type="ECO:0000256" key="2">
    <source>
        <dbReference type="ARBA" id="ARBA00022679"/>
    </source>
</evidence>
<sequence length="110" mass="12767">MLEILSLIRSDGDPRWCRSVPNWDRGPWLETVLGLRRARGNPRPRLISSHLPIQLFPKAFFTSKAKVIYTVRNPKDVLVSLYHFARIFRPYKDPGSLEQFLEKFLEGDGA</sequence>
<protein>
    <recommendedName>
        <fullName evidence="3">Sulfotransferase</fullName>
        <ecNumber evidence="3">2.8.2.-</ecNumber>
    </recommendedName>
</protein>
<dbReference type="InterPro" id="IPR027417">
    <property type="entry name" value="P-loop_NTPase"/>
</dbReference>
<name>A0A7L3XRM3_9AVES</name>
<reference evidence="5 6" key="1">
    <citation type="submission" date="2019-09" db="EMBL/GenBank/DDBJ databases">
        <title>Bird 10,000 Genomes (B10K) Project - Family phase.</title>
        <authorList>
            <person name="Zhang G."/>
        </authorList>
    </citation>
    <scope>NUCLEOTIDE SEQUENCE [LARGE SCALE GENOMIC DNA]</scope>
    <source>
        <strain evidence="5">OUT-0025</strain>
        <tissue evidence="5">Blood</tissue>
    </source>
</reference>
<gene>
    <name evidence="5" type="primary">Sult2b1_0</name>
    <name evidence="5" type="ORF">CALBOR_R15405</name>
</gene>
<dbReference type="EMBL" id="VZUG01019488">
    <property type="protein sequence ID" value="NXV90977.1"/>
    <property type="molecule type" value="Genomic_DNA"/>
</dbReference>
<dbReference type="GO" id="GO:0008146">
    <property type="term" value="F:sulfotransferase activity"/>
    <property type="evidence" value="ECO:0007669"/>
    <property type="project" value="InterPro"/>
</dbReference>
<organism evidence="5 6">
    <name type="scientific">Calonectris borealis</name>
    <name type="common">Cory's shearwater</name>
    <dbReference type="NCBI Taxonomy" id="1323832"/>
    <lineage>
        <taxon>Eukaryota</taxon>
        <taxon>Metazoa</taxon>
        <taxon>Chordata</taxon>
        <taxon>Craniata</taxon>
        <taxon>Vertebrata</taxon>
        <taxon>Euteleostomi</taxon>
        <taxon>Archelosauria</taxon>
        <taxon>Archosauria</taxon>
        <taxon>Dinosauria</taxon>
        <taxon>Saurischia</taxon>
        <taxon>Theropoda</taxon>
        <taxon>Coelurosauria</taxon>
        <taxon>Aves</taxon>
        <taxon>Neognathae</taxon>
        <taxon>Neoaves</taxon>
        <taxon>Aequornithes</taxon>
        <taxon>Procellariiformes</taxon>
        <taxon>Procellariidae</taxon>
        <taxon>Calonectris</taxon>
    </lineage>
</organism>
<dbReference type="Pfam" id="PF00685">
    <property type="entry name" value="Sulfotransfer_1"/>
    <property type="match status" value="1"/>
</dbReference>
<feature type="non-terminal residue" evidence="5">
    <location>
        <position position="110"/>
    </location>
</feature>
<accession>A0A7L3XRM3</accession>
<evidence type="ECO:0000313" key="5">
    <source>
        <dbReference type="EMBL" id="NXV90977.1"/>
    </source>
</evidence>
<dbReference type="AlphaFoldDB" id="A0A7L3XRM3"/>
<comment type="caution">
    <text evidence="5">The sequence shown here is derived from an EMBL/GenBank/DDBJ whole genome shotgun (WGS) entry which is preliminary data.</text>
</comment>
<evidence type="ECO:0000313" key="6">
    <source>
        <dbReference type="Proteomes" id="UP000535403"/>
    </source>
</evidence>
<evidence type="ECO:0000256" key="3">
    <source>
        <dbReference type="RuleBase" id="RU361155"/>
    </source>
</evidence>
<evidence type="ECO:0000259" key="4">
    <source>
        <dbReference type="Pfam" id="PF00685"/>
    </source>
</evidence>
<comment type="similarity">
    <text evidence="1 3">Belongs to the sulfotransferase 1 family.</text>
</comment>
<keyword evidence="2 3" id="KW-0808">Transferase</keyword>
<dbReference type="Proteomes" id="UP000535403">
    <property type="component" value="Unassembled WGS sequence"/>
</dbReference>
<dbReference type="SUPFAM" id="SSF52540">
    <property type="entry name" value="P-loop containing nucleoside triphosphate hydrolases"/>
    <property type="match status" value="1"/>
</dbReference>
<feature type="domain" description="Sulfotransferase" evidence="4">
    <location>
        <begin position="1"/>
        <end position="108"/>
    </location>
</feature>
<dbReference type="EC" id="2.8.2.-" evidence="3"/>
<dbReference type="PANTHER" id="PTHR11783">
    <property type="entry name" value="SULFOTRANSFERASE SULT"/>
    <property type="match status" value="1"/>
</dbReference>
<proteinExistence type="inferred from homology"/>
<dbReference type="InterPro" id="IPR000863">
    <property type="entry name" value="Sulfotransferase_dom"/>
</dbReference>